<organism evidence="1 2">
    <name type="scientific">Amycolatopsis cihanbeyliensis</name>
    <dbReference type="NCBI Taxonomy" id="1128664"/>
    <lineage>
        <taxon>Bacteria</taxon>
        <taxon>Bacillati</taxon>
        <taxon>Actinomycetota</taxon>
        <taxon>Actinomycetes</taxon>
        <taxon>Pseudonocardiales</taxon>
        <taxon>Pseudonocardiaceae</taxon>
        <taxon>Amycolatopsis</taxon>
    </lineage>
</organism>
<sequence length="87" mass="9541">MKVFDDVVMLAEARAAIDPDGFRSLESHADDAAGWARSDALNKVTWIVIRKGGLVRDITVGDCVELTKALQEHHFRAAQAGRCSTRC</sequence>
<dbReference type="Proteomes" id="UP000320876">
    <property type="component" value="Unassembled WGS sequence"/>
</dbReference>
<proteinExistence type="predicted"/>
<reference evidence="1 2" key="1">
    <citation type="submission" date="2019-06" db="EMBL/GenBank/DDBJ databases">
        <title>Sequencing the genomes of 1000 actinobacteria strains.</title>
        <authorList>
            <person name="Klenk H.-P."/>
        </authorList>
    </citation>
    <scope>NUCLEOTIDE SEQUENCE [LARGE SCALE GENOMIC DNA]</scope>
    <source>
        <strain evidence="1 2">DSM 45679</strain>
    </source>
</reference>
<evidence type="ECO:0000313" key="1">
    <source>
        <dbReference type="EMBL" id="TQJ00740.1"/>
    </source>
</evidence>
<name>A0A542DCD9_AMYCI</name>
<evidence type="ECO:0000313" key="2">
    <source>
        <dbReference type="Proteomes" id="UP000320876"/>
    </source>
</evidence>
<dbReference type="AlphaFoldDB" id="A0A542DCD9"/>
<dbReference type="EMBL" id="VFML01000001">
    <property type="protein sequence ID" value="TQJ00740.1"/>
    <property type="molecule type" value="Genomic_DNA"/>
</dbReference>
<protein>
    <submittedName>
        <fullName evidence="1">Uncharacterized protein</fullName>
    </submittedName>
</protein>
<accession>A0A542DCD9</accession>
<gene>
    <name evidence="1" type="ORF">FB471_0389</name>
</gene>
<comment type="caution">
    <text evidence="1">The sequence shown here is derived from an EMBL/GenBank/DDBJ whole genome shotgun (WGS) entry which is preliminary data.</text>
</comment>
<keyword evidence="2" id="KW-1185">Reference proteome</keyword>
<dbReference type="OrthoDB" id="4120105at2"/>
<dbReference type="RefSeq" id="WP_141995635.1">
    <property type="nucleotide sequence ID" value="NZ_VFML01000001.1"/>
</dbReference>